<feature type="repeat" description="PPR" evidence="2">
    <location>
        <begin position="414"/>
        <end position="444"/>
    </location>
</feature>
<dbReference type="InterPro" id="IPR002885">
    <property type="entry name" value="PPR_rpt"/>
</dbReference>
<dbReference type="Gene3D" id="1.25.40.10">
    <property type="entry name" value="Tetratricopeptide repeat domain"/>
    <property type="match status" value="4"/>
</dbReference>
<proteinExistence type="predicted"/>
<dbReference type="Proteomes" id="UP000738325">
    <property type="component" value="Unassembled WGS sequence"/>
</dbReference>
<feature type="repeat" description="PPR" evidence="2">
    <location>
        <begin position="377"/>
        <end position="411"/>
    </location>
</feature>
<evidence type="ECO:0000313" key="4">
    <source>
        <dbReference type="EMBL" id="KAG0318775.1"/>
    </source>
</evidence>
<dbReference type="Pfam" id="PF01535">
    <property type="entry name" value="PPR"/>
    <property type="match status" value="2"/>
</dbReference>
<evidence type="ECO:0008006" key="6">
    <source>
        <dbReference type="Google" id="ProtNLM"/>
    </source>
</evidence>
<keyword evidence="5" id="KW-1185">Reference proteome</keyword>
<evidence type="ECO:0000256" key="3">
    <source>
        <dbReference type="SAM" id="MobiDB-lite"/>
    </source>
</evidence>
<feature type="repeat" description="PPR" evidence="2">
    <location>
        <begin position="340"/>
        <end position="371"/>
    </location>
</feature>
<dbReference type="EMBL" id="JAAAIP010000354">
    <property type="protein sequence ID" value="KAG0318775.1"/>
    <property type="molecule type" value="Genomic_DNA"/>
</dbReference>
<dbReference type="NCBIfam" id="TIGR00756">
    <property type="entry name" value="PPR"/>
    <property type="match status" value="3"/>
</dbReference>
<evidence type="ECO:0000256" key="1">
    <source>
        <dbReference type="ARBA" id="ARBA00022737"/>
    </source>
</evidence>
<dbReference type="Pfam" id="PF13812">
    <property type="entry name" value="PPR_3"/>
    <property type="match status" value="2"/>
</dbReference>
<feature type="repeat" description="PPR" evidence="2">
    <location>
        <begin position="520"/>
        <end position="554"/>
    </location>
</feature>
<name>A0A9P6UTQ3_9FUNG</name>
<dbReference type="PANTHER" id="PTHR47936:SF1">
    <property type="entry name" value="PENTATRICOPEPTIDE REPEAT-CONTAINING PROTEIN GUN1, CHLOROPLASTIC"/>
    <property type="match status" value="1"/>
</dbReference>
<keyword evidence="1" id="KW-0677">Repeat</keyword>
<feature type="repeat" description="PPR" evidence="2">
    <location>
        <begin position="450"/>
        <end position="484"/>
    </location>
</feature>
<comment type="caution">
    <text evidence="4">The sequence shown here is derived from an EMBL/GenBank/DDBJ whole genome shotgun (WGS) entry which is preliminary data.</text>
</comment>
<dbReference type="InterPro" id="IPR011990">
    <property type="entry name" value="TPR-like_helical_dom_sf"/>
</dbReference>
<feature type="compositionally biased region" description="Low complexity" evidence="3">
    <location>
        <begin position="76"/>
        <end position="86"/>
    </location>
</feature>
<gene>
    <name evidence="4" type="ORF">BGZ99_005467</name>
</gene>
<dbReference type="PANTHER" id="PTHR47936">
    <property type="entry name" value="PPR_LONG DOMAIN-CONTAINING PROTEIN"/>
    <property type="match status" value="1"/>
</dbReference>
<evidence type="ECO:0000313" key="5">
    <source>
        <dbReference type="Proteomes" id="UP000738325"/>
    </source>
</evidence>
<reference evidence="4" key="1">
    <citation type="journal article" date="2020" name="Fungal Divers.">
        <title>Resolving the Mortierellaceae phylogeny through synthesis of multi-gene phylogenetics and phylogenomics.</title>
        <authorList>
            <person name="Vandepol N."/>
            <person name="Liber J."/>
            <person name="Desiro A."/>
            <person name="Na H."/>
            <person name="Kennedy M."/>
            <person name="Barry K."/>
            <person name="Grigoriev I.V."/>
            <person name="Miller A.N."/>
            <person name="O'Donnell K."/>
            <person name="Stajich J.E."/>
            <person name="Bonito G."/>
        </authorList>
    </citation>
    <scope>NUCLEOTIDE SEQUENCE</scope>
    <source>
        <strain evidence="4">REB-010B</strain>
    </source>
</reference>
<feature type="compositionally biased region" description="Basic residues" evidence="3">
    <location>
        <begin position="1"/>
        <end position="14"/>
    </location>
</feature>
<accession>A0A9P6UTQ3</accession>
<protein>
    <recommendedName>
        <fullName evidence="6">Pentatricopeptide repeat-containing protein</fullName>
    </recommendedName>
</protein>
<sequence length="707" mass="79861">MPQQPHYHKSRHPSNSRSIHSSYSAHRDSIPNKKAAPHPGLDPWSVPSTPRPSSHSSSQAPWKKLDRPNGGSHVRTTTATTSSSSTLNPWHPEFIPDQSSQNPDTNYWRLYQDRLNRNESVSNSDLRRLCDWVRTHEPPLEKIKKLNMLTDELRRRKVPFNLDIYNDVAHSLIKCRRNDDAQRLIDIMAKESMNMATNQRMMALQMAVYFKSGKDHALEAFVNSKGKGLLFHFSQFLAWTKGLQLNHDQITRVKEILYTLQNTHCPPNSRRFTQLLDSLFSMDRPDEAKALLNHTLDIGFPADDFSTACVISGLVKAKQYDDAIKIWTRISQNYTNIKPNLVIYNSLLSALCQEPRHLPEAKEVWARMLSESDLQLDAFSFSSMLNGYFRAHDPVAAMDLWDMMQQKPYSIKPNEVLYNAVMTGLFHSRQPARAKEIYQEMVARKDLTPALDTYHVMIKGLLSVQDQEALQKVLNRMDESGIRPNEMTYNIVADTIFSQRDAASAVKVVELMESRGMPKTAITYSAMIAGFVKSGALQKAQEVYDAMCQAGYEPTIHTYGAMMQGAFKGGNVALAEKMADLAKTKTKEGMSLAAYSIMITGYAKLLMLDQAEKWVLELQSTAITDKDKAWRIYYSLLKVCIESQLWGPAGNILSTMKTSGFRSTVPKLNALVQEVERVLDGGVPRASRSKRLSAMRMGPSAASNARK</sequence>
<dbReference type="SUPFAM" id="SSF81901">
    <property type="entry name" value="HCP-like"/>
    <property type="match status" value="1"/>
</dbReference>
<organism evidence="4 5">
    <name type="scientific">Dissophora globulifera</name>
    <dbReference type="NCBI Taxonomy" id="979702"/>
    <lineage>
        <taxon>Eukaryota</taxon>
        <taxon>Fungi</taxon>
        <taxon>Fungi incertae sedis</taxon>
        <taxon>Mucoromycota</taxon>
        <taxon>Mortierellomycotina</taxon>
        <taxon>Mortierellomycetes</taxon>
        <taxon>Mortierellales</taxon>
        <taxon>Mortierellaceae</taxon>
        <taxon>Dissophora</taxon>
    </lineage>
</organism>
<dbReference type="Pfam" id="PF13041">
    <property type="entry name" value="PPR_2"/>
    <property type="match status" value="1"/>
</dbReference>
<feature type="compositionally biased region" description="Polar residues" evidence="3">
    <location>
        <begin position="15"/>
        <end position="24"/>
    </location>
</feature>
<feature type="compositionally biased region" description="Low complexity" evidence="3">
    <location>
        <begin position="45"/>
        <end position="61"/>
    </location>
</feature>
<dbReference type="AlphaFoldDB" id="A0A9P6UTQ3"/>
<dbReference type="PROSITE" id="PS51375">
    <property type="entry name" value="PPR"/>
    <property type="match status" value="5"/>
</dbReference>
<feature type="region of interest" description="Disordered" evidence="3">
    <location>
        <begin position="1"/>
        <end position="103"/>
    </location>
</feature>
<dbReference type="OrthoDB" id="185373at2759"/>
<evidence type="ECO:0000256" key="2">
    <source>
        <dbReference type="PROSITE-ProRule" id="PRU00708"/>
    </source>
</evidence>